<organism evidence="3 4">
    <name type="scientific">Aureimonas altamirensis</name>
    <dbReference type="NCBI Taxonomy" id="370622"/>
    <lineage>
        <taxon>Bacteria</taxon>
        <taxon>Pseudomonadati</taxon>
        <taxon>Pseudomonadota</taxon>
        <taxon>Alphaproteobacteria</taxon>
        <taxon>Hyphomicrobiales</taxon>
        <taxon>Aurantimonadaceae</taxon>
        <taxon>Aureimonas</taxon>
    </lineage>
</organism>
<sequence>MTGTDLYLIRDFVPDFEAIAAEFSARSRALEARVTIHSDIAYGTGRRETMDIVLPDKPVANAPLHVFVHGGYWRSGDKADYRLVAEPVLRAGGIAALVEYDLMPGARLSVLVNQVRSAVRWLQSHALDIGVDPARITVSGHSAGAHLASYLAALGPDETENMAFPTLRGLLLVSGIYDLSGIPNSFLRNEARMTVAEAAAWSPLKSSQCPSPHRTIAFGTQETQPFHEQASALHGLLGNSDLVPVPGLNHMNIVLDLADCDGILGRRVADMVSM</sequence>
<dbReference type="PANTHER" id="PTHR48081:SF33">
    <property type="entry name" value="KYNURENINE FORMAMIDASE"/>
    <property type="match status" value="1"/>
</dbReference>
<reference evidence="3 4" key="1">
    <citation type="submission" date="2014-09" db="EMBL/GenBank/DDBJ databases">
        <title>Isolation and characterization of Aurantimonas altamirensis ON-56566 from clinical sample following a dog bite.</title>
        <authorList>
            <person name="Eshaghi A."/>
            <person name="Li A."/>
            <person name="Shahinas D."/>
            <person name="Bahn P."/>
            <person name="Kus J.V."/>
            <person name="Patel S.N."/>
        </authorList>
    </citation>
    <scope>NUCLEOTIDE SEQUENCE [LARGE SCALE GENOMIC DNA]</scope>
    <source>
        <strain evidence="3 4">ON-56566</strain>
    </source>
</reference>
<dbReference type="InterPro" id="IPR050300">
    <property type="entry name" value="GDXG_lipolytic_enzyme"/>
</dbReference>
<dbReference type="Proteomes" id="UP000030826">
    <property type="component" value="Unassembled WGS sequence"/>
</dbReference>
<keyword evidence="1" id="KW-0378">Hydrolase</keyword>
<name>A0A0B1Q493_9HYPH</name>
<evidence type="ECO:0000256" key="1">
    <source>
        <dbReference type="ARBA" id="ARBA00022801"/>
    </source>
</evidence>
<protein>
    <submittedName>
        <fullName evidence="3">Esterase/lipase</fullName>
    </submittedName>
</protein>
<evidence type="ECO:0000313" key="4">
    <source>
        <dbReference type="Proteomes" id="UP000030826"/>
    </source>
</evidence>
<dbReference type="InterPro" id="IPR029058">
    <property type="entry name" value="AB_hydrolase_fold"/>
</dbReference>
<evidence type="ECO:0000259" key="2">
    <source>
        <dbReference type="Pfam" id="PF20434"/>
    </source>
</evidence>
<dbReference type="SUPFAM" id="SSF53474">
    <property type="entry name" value="alpha/beta-Hydrolases"/>
    <property type="match status" value="1"/>
</dbReference>
<proteinExistence type="predicted"/>
<feature type="domain" description="BD-FAE-like" evidence="2">
    <location>
        <begin position="50"/>
        <end position="157"/>
    </location>
</feature>
<dbReference type="RefSeq" id="WP_039188003.1">
    <property type="nucleotide sequence ID" value="NZ_JRFJ01000001.1"/>
</dbReference>
<comment type="caution">
    <text evidence="3">The sequence shown here is derived from an EMBL/GenBank/DDBJ whole genome shotgun (WGS) entry which is preliminary data.</text>
</comment>
<dbReference type="OrthoDB" id="9771666at2"/>
<dbReference type="AlphaFoldDB" id="A0A0B1Q493"/>
<dbReference type="InterPro" id="IPR049492">
    <property type="entry name" value="BD-FAE-like_dom"/>
</dbReference>
<dbReference type="Pfam" id="PF20434">
    <property type="entry name" value="BD-FAE"/>
    <property type="match status" value="1"/>
</dbReference>
<dbReference type="STRING" id="370622.LA66_00575"/>
<dbReference type="PANTHER" id="PTHR48081">
    <property type="entry name" value="AB HYDROLASE SUPERFAMILY PROTEIN C4A8.06C"/>
    <property type="match status" value="1"/>
</dbReference>
<dbReference type="GO" id="GO:0016787">
    <property type="term" value="F:hydrolase activity"/>
    <property type="evidence" value="ECO:0007669"/>
    <property type="project" value="UniProtKB-KW"/>
</dbReference>
<gene>
    <name evidence="3" type="ORF">LA66_00575</name>
</gene>
<dbReference type="Gene3D" id="3.40.50.1820">
    <property type="entry name" value="alpha/beta hydrolase"/>
    <property type="match status" value="1"/>
</dbReference>
<accession>A0A0B1Q493</accession>
<evidence type="ECO:0000313" key="3">
    <source>
        <dbReference type="EMBL" id="KHJ55214.1"/>
    </source>
</evidence>
<dbReference type="EMBL" id="JRFJ01000001">
    <property type="protein sequence ID" value="KHJ55214.1"/>
    <property type="molecule type" value="Genomic_DNA"/>
</dbReference>